<evidence type="ECO:0000313" key="9">
    <source>
        <dbReference type="EMBL" id="QLJ52325.1"/>
    </source>
</evidence>
<reference evidence="10" key="1">
    <citation type="submission" date="2020-07" db="EMBL/GenBank/DDBJ databases">
        <title>Metabolic diversity and evolutionary history of the archaeal phylum ###Micrarchaeota### uncovered from a freshwater lake metagenome.</title>
        <authorList>
            <person name="Kadnikov V.V."/>
            <person name="Savvichev A.S."/>
            <person name="Mardanov A.V."/>
            <person name="Beletsky A.V."/>
            <person name="Chupakov A.V."/>
            <person name="Kokryatskaya N.M."/>
            <person name="Pimenov N.V."/>
            <person name="Ravin N.V."/>
        </authorList>
    </citation>
    <scope>NUCLEOTIDE SEQUENCE [LARGE SCALE GENOMIC DNA]</scope>
</reference>
<dbReference type="InterPro" id="IPR001173">
    <property type="entry name" value="Glyco_trans_2-like"/>
</dbReference>
<name>A0A7D5XBF7_FERL1</name>
<dbReference type="SUPFAM" id="SSF53448">
    <property type="entry name" value="Nucleotide-diphospho-sugar transferases"/>
    <property type="match status" value="1"/>
</dbReference>
<dbReference type="Proteomes" id="UP000510821">
    <property type="component" value="Chromosome"/>
</dbReference>
<evidence type="ECO:0000259" key="8">
    <source>
        <dbReference type="Pfam" id="PF00535"/>
    </source>
</evidence>
<keyword evidence="4 9" id="KW-0808">Transferase</keyword>
<evidence type="ECO:0000256" key="4">
    <source>
        <dbReference type="ARBA" id="ARBA00022679"/>
    </source>
</evidence>
<dbReference type="CDD" id="cd04188">
    <property type="entry name" value="DPG_synthase"/>
    <property type="match status" value="1"/>
</dbReference>
<evidence type="ECO:0000313" key="10">
    <source>
        <dbReference type="Proteomes" id="UP000510821"/>
    </source>
</evidence>
<dbReference type="GO" id="GO:0012505">
    <property type="term" value="C:endomembrane system"/>
    <property type="evidence" value="ECO:0007669"/>
    <property type="project" value="UniProtKB-SubCell"/>
</dbReference>
<gene>
    <name evidence="9" type="ORF">Sv326_0150</name>
</gene>
<evidence type="ECO:0000256" key="1">
    <source>
        <dbReference type="ARBA" id="ARBA00004308"/>
    </source>
</evidence>
<comment type="similarity">
    <text evidence="2">Belongs to the glycosyltransferase 2 family.</text>
</comment>
<keyword evidence="6" id="KW-1133">Transmembrane helix</keyword>
<feature type="domain" description="Glycosyltransferase 2-like" evidence="8">
    <location>
        <begin position="6"/>
        <end position="167"/>
    </location>
</feature>
<evidence type="ECO:0000256" key="6">
    <source>
        <dbReference type="ARBA" id="ARBA00022989"/>
    </source>
</evidence>
<keyword evidence="5" id="KW-0812">Transmembrane</keyword>
<dbReference type="PANTHER" id="PTHR10859:SF105">
    <property type="entry name" value="DOLICHYL-PHOSPHATE BETA-D-MANNOSYLTRANSFERASE"/>
    <property type="match status" value="1"/>
</dbReference>
<dbReference type="AlphaFoldDB" id="A0A7D5XBF7"/>
<dbReference type="PANTHER" id="PTHR10859">
    <property type="entry name" value="GLYCOSYL TRANSFERASE"/>
    <property type="match status" value="1"/>
</dbReference>
<dbReference type="GO" id="GO:0006487">
    <property type="term" value="P:protein N-linked glycosylation"/>
    <property type="evidence" value="ECO:0007669"/>
    <property type="project" value="TreeGrafter"/>
</dbReference>
<dbReference type="GO" id="GO:0016757">
    <property type="term" value="F:glycosyltransferase activity"/>
    <property type="evidence" value="ECO:0007669"/>
    <property type="project" value="UniProtKB-KW"/>
</dbReference>
<proteinExistence type="inferred from homology"/>
<evidence type="ECO:0000256" key="5">
    <source>
        <dbReference type="ARBA" id="ARBA00022692"/>
    </source>
</evidence>
<comment type="subcellular location">
    <subcellularLocation>
        <location evidence="1">Endomembrane system</location>
    </subcellularLocation>
</comment>
<dbReference type="InterPro" id="IPR029044">
    <property type="entry name" value="Nucleotide-diphossugar_trans"/>
</dbReference>
<evidence type="ECO:0000256" key="7">
    <source>
        <dbReference type="ARBA" id="ARBA00023136"/>
    </source>
</evidence>
<keyword evidence="7" id="KW-0472">Membrane</keyword>
<dbReference type="Pfam" id="PF00535">
    <property type="entry name" value="Glycos_transf_2"/>
    <property type="match status" value="1"/>
</dbReference>
<dbReference type="InterPro" id="IPR035518">
    <property type="entry name" value="DPG_synthase"/>
</dbReference>
<accession>A0A7D5XBF7</accession>
<evidence type="ECO:0000256" key="3">
    <source>
        <dbReference type="ARBA" id="ARBA00022676"/>
    </source>
</evidence>
<organism evidence="9 10">
    <name type="scientific">Fermentimicrarchaeum limneticum</name>
    <dbReference type="NCBI Taxonomy" id="2795018"/>
    <lineage>
        <taxon>Archaea</taxon>
        <taxon>Candidatus Micrarchaeota</taxon>
        <taxon>Candidatus Fermentimicrarchaeales</taxon>
        <taxon>Candidatus Fermentimicrarchaeaceae</taxon>
        <taxon>Candidatus Fermentimicrarchaeum</taxon>
    </lineage>
</organism>
<evidence type="ECO:0000256" key="2">
    <source>
        <dbReference type="ARBA" id="ARBA00006739"/>
    </source>
</evidence>
<keyword evidence="3" id="KW-0328">Glycosyltransferase</keyword>
<sequence length="234" mass="26638">MKTYLSIIVPVYNDARMLANSIPLIAKSASNVTPSYEIIIAEDGSTDETYKIAKKLAESNPVIRVLHSKRRLGRGGALRRALREARGSIAVYMDVDLSSDLEYLKPLVRRIEDGASIATGSRLMKDSKTSRPAKRDVTSRGFNTLVRILLGSKLMDHQCGFKAFKRGDVLPLLKRVEDDYWFWDTEILVRAQRAGMRVDEMPIRWSHGRFTKVSFTKDILYMMGKILWLRKELG</sequence>
<protein>
    <submittedName>
        <fullName evidence="9">Glycosyltransferase</fullName>
    </submittedName>
</protein>
<dbReference type="Gene3D" id="3.90.550.10">
    <property type="entry name" value="Spore Coat Polysaccharide Biosynthesis Protein SpsA, Chain A"/>
    <property type="match status" value="1"/>
</dbReference>
<dbReference type="EMBL" id="CP058998">
    <property type="protein sequence ID" value="QLJ52325.1"/>
    <property type="molecule type" value="Genomic_DNA"/>
</dbReference>
<dbReference type="KEGG" id="flt:Sv326_0150"/>